<feature type="region of interest" description="Disordered" evidence="1">
    <location>
        <begin position="1"/>
        <end position="77"/>
    </location>
</feature>
<accession>A0AAW0DKK8</accession>
<gene>
    <name evidence="2" type="ORF">R3P38DRAFT_2502832</name>
</gene>
<dbReference type="Proteomes" id="UP001362999">
    <property type="component" value="Unassembled WGS sequence"/>
</dbReference>
<feature type="region of interest" description="Disordered" evidence="1">
    <location>
        <begin position="211"/>
        <end position="238"/>
    </location>
</feature>
<proteinExistence type="predicted"/>
<dbReference type="Gene3D" id="3.60.130.30">
    <property type="match status" value="1"/>
</dbReference>
<reference evidence="2 3" key="1">
    <citation type="journal article" date="2024" name="J Genomics">
        <title>Draft genome sequencing and assembly of Favolaschia claudopus CIRM-BRFM 2984 isolated from oak limbs.</title>
        <authorList>
            <person name="Navarro D."/>
            <person name="Drula E."/>
            <person name="Chaduli D."/>
            <person name="Cazenave R."/>
            <person name="Ahrendt S."/>
            <person name="Wang J."/>
            <person name="Lipzen A."/>
            <person name="Daum C."/>
            <person name="Barry K."/>
            <person name="Grigoriev I.V."/>
            <person name="Favel A."/>
            <person name="Rosso M.N."/>
            <person name="Martin F."/>
        </authorList>
    </citation>
    <scope>NUCLEOTIDE SEQUENCE [LARGE SCALE GENOMIC DNA]</scope>
    <source>
        <strain evidence="2 3">CIRM-BRFM 2984</strain>
    </source>
</reference>
<comment type="caution">
    <text evidence="2">The sequence shown here is derived from an EMBL/GenBank/DDBJ whole genome shotgun (WGS) entry which is preliminary data.</text>
</comment>
<protein>
    <submittedName>
        <fullName evidence="2">Uncharacterized protein</fullName>
    </submittedName>
</protein>
<sequence>MRGSVIRCARPGTSVKSTASTSSAATASPPTNDGAMPGSIIRCARPPRPPAVTPDGKARRLAKKHDKQRAARREERQRRCVEAGTRLKHIAKVRVRRAAPLFLNLGLGDVFHAPVASSGWQAVRQTEENPRAHTLEELMAAEPDMHVLDWQGAPTPVVDADNRVLLCLGGFPDDQPGRSWDEEVAQDAAQHLQAAAVEIYTEPRWLRKRRARSGETVPRRGPHAAKSAGISMGGGQTHPQNVAHSARIQLILSSLFALQSIQRIAGWTNMLFMAFAKQLHGFYEKELRAVCEHDPRTTRNFLPRLSVFSTATFNFGPATVTFPHIDYRNLAWGWCAITALGNYNPDLGGHLVLWDLKLVIRFPPGSTILIPSAILRHSNTKIRPNETRFSFTQYTPAGLFRWVYNKFRTDADIDRSKSTSPAEHERRKRDRARRWDEGVKMYTTWKGPVSII</sequence>
<evidence type="ECO:0000313" key="3">
    <source>
        <dbReference type="Proteomes" id="UP001362999"/>
    </source>
</evidence>
<keyword evidence="3" id="KW-1185">Reference proteome</keyword>
<evidence type="ECO:0000256" key="1">
    <source>
        <dbReference type="SAM" id="MobiDB-lite"/>
    </source>
</evidence>
<feature type="compositionally biased region" description="Basic and acidic residues" evidence="1">
    <location>
        <begin position="68"/>
        <end position="77"/>
    </location>
</feature>
<organism evidence="2 3">
    <name type="scientific">Favolaschia claudopus</name>
    <dbReference type="NCBI Taxonomy" id="2862362"/>
    <lineage>
        <taxon>Eukaryota</taxon>
        <taxon>Fungi</taxon>
        <taxon>Dikarya</taxon>
        <taxon>Basidiomycota</taxon>
        <taxon>Agaricomycotina</taxon>
        <taxon>Agaricomycetes</taxon>
        <taxon>Agaricomycetidae</taxon>
        <taxon>Agaricales</taxon>
        <taxon>Marasmiineae</taxon>
        <taxon>Mycenaceae</taxon>
        <taxon>Favolaschia</taxon>
    </lineage>
</organism>
<dbReference type="AlphaFoldDB" id="A0AAW0DKK8"/>
<dbReference type="EMBL" id="JAWWNJ010000007">
    <property type="protein sequence ID" value="KAK7052702.1"/>
    <property type="molecule type" value="Genomic_DNA"/>
</dbReference>
<feature type="compositionally biased region" description="Low complexity" evidence="1">
    <location>
        <begin position="17"/>
        <end position="31"/>
    </location>
</feature>
<name>A0AAW0DKK8_9AGAR</name>
<evidence type="ECO:0000313" key="2">
    <source>
        <dbReference type="EMBL" id="KAK7052702.1"/>
    </source>
</evidence>